<feature type="transmembrane region" description="Helical" evidence="6">
    <location>
        <begin position="134"/>
        <end position="152"/>
    </location>
</feature>
<dbReference type="InterPro" id="IPR020846">
    <property type="entry name" value="MFS_dom"/>
</dbReference>
<evidence type="ECO:0000256" key="5">
    <source>
        <dbReference type="ARBA" id="ARBA00023136"/>
    </source>
</evidence>
<evidence type="ECO:0000256" key="4">
    <source>
        <dbReference type="ARBA" id="ARBA00022989"/>
    </source>
</evidence>
<keyword evidence="3 6" id="KW-0812">Transmembrane</keyword>
<accession>W2S8X5</accession>
<feature type="transmembrane region" description="Helical" evidence="6">
    <location>
        <begin position="405"/>
        <end position="424"/>
    </location>
</feature>
<feature type="transmembrane region" description="Helical" evidence="6">
    <location>
        <begin position="378"/>
        <end position="399"/>
    </location>
</feature>
<name>W2S8X5_CYPE1</name>
<keyword evidence="5 6" id="KW-0472">Membrane</keyword>
<dbReference type="GO" id="GO:0005351">
    <property type="term" value="F:carbohydrate:proton symporter activity"/>
    <property type="evidence" value="ECO:0007669"/>
    <property type="project" value="TreeGrafter"/>
</dbReference>
<dbReference type="PROSITE" id="PS50850">
    <property type="entry name" value="MFS"/>
    <property type="match status" value="1"/>
</dbReference>
<sequence>MAVNESKHEAMAVIEHDEDAGANHGLDPERSGSASDAMGFKAAVRLYPKVVGWCLALTTAILLWGYDMVIVGSITAVPAFQRDYGFWSESENDYIFPATWLGLWSASSPLGATFGSIAGGFIQDRIGRKRSLNIGSIICFVGIVIIFCSQWVSHLDSKRATFFAGKVVQGFATGIIKIQCLTYISENAPTALRGSAMALVPTFTLLGQLIGAVVIYSINDIESARGYLIAIGSQWILSLAPFILSFVMPESPAYLIRHGREDAAMHSIRRLVAPKVDPQSVFDRTKYTIDQEARMASEVRFADCFNKAHIRRTMIILFANFIPTLFGLDLLATSSYFLQVVGMDSGTSLILLISGIVLGMIANGAALWVLTRVGRRRVTIATLGLSSLLYTGMGIAGIWNGNPTIIYSAVTLSAVIFVCGLGCWPAAYAIMGETSALRLRAKSQALGGVSQQIASIVFKFVLPYIFNPDAGNLKAKTGFVYTGLCAIGVVGTFLYVPEMKGRNALEIDQMFEMGLKAREFKSWSRTVET</sequence>
<feature type="transmembrane region" description="Helical" evidence="6">
    <location>
        <begin position="100"/>
        <end position="122"/>
    </location>
</feature>
<dbReference type="GO" id="GO:0016020">
    <property type="term" value="C:membrane"/>
    <property type="evidence" value="ECO:0007669"/>
    <property type="project" value="UniProtKB-SubCell"/>
</dbReference>
<evidence type="ECO:0000256" key="6">
    <source>
        <dbReference type="SAM" id="Phobius"/>
    </source>
</evidence>
<dbReference type="InterPro" id="IPR005829">
    <property type="entry name" value="Sugar_transporter_CS"/>
</dbReference>
<dbReference type="PANTHER" id="PTHR48022:SF41">
    <property type="entry name" value="MAJOR FACILITATOR SUPERFAMILY (MFS) PROFILE DOMAIN-CONTAINING PROTEIN"/>
    <property type="match status" value="1"/>
</dbReference>
<evidence type="ECO:0000256" key="3">
    <source>
        <dbReference type="ARBA" id="ARBA00022692"/>
    </source>
</evidence>
<dbReference type="InterPro" id="IPR050360">
    <property type="entry name" value="MFS_Sugar_Transporters"/>
</dbReference>
<dbReference type="RefSeq" id="XP_008713031.1">
    <property type="nucleotide sequence ID" value="XM_008714809.1"/>
</dbReference>
<dbReference type="PROSITE" id="PS00217">
    <property type="entry name" value="SUGAR_TRANSPORT_2"/>
    <property type="match status" value="1"/>
</dbReference>
<feature type="transmembrane region" description="Helical" evidence="6">
    <location>
        <begin position="349"/>
        <end position="371"/>
    </location>
</feature>
<dbReference type="VEuPathDB" id="FungiDB:HMPREF1541_10138"/>
<dbReference type="AlphaFoldDB" id="W2S8X5"/>
<feature type="transmembrane region" description="Helical" evidence="6">
    <location>
        <begin position="50"/>
        <end position="80"/>
    </location>
</feature>
<feature type="transmembrane region" description="Helical" evidence="6">
    <location>
        <begin position="315"/>
        <end position="337"/>
    </location>
</feature>
<dbReference type="OrthoDB" id="6612291at2759"/>
<evidence type="ECO:0000313" key="8">
    <source>
        <dbReference type="EMBL" id="ETN44468.1"/>
    </source>
</evidence>
<reference evidence="8 9" key="1">
    <citation type="submission" date="2013-03" db="EMBL/GenBank/DDBJ databases">
        <title>The Genome Sequence of Phialophora europaea CBS 101466.</title>
        <authorList>
            <consortium name="The Broad Institute Genomics Platform"/>
            <person name="Cuomo C."/>
            <person name="de Hoog S."/>
            <person name="Gorbushina A."/>
            <person name="Walker B."/>
            <person name="Young S.K."/>
            <person name="Zeng Q."/>
            <person name="Gargeya S."/>
            <person name="Fitzgerald M."/>
            <person name="Haas B."/>
            <person name="Abouelleil A."/>
            <person name="Allen A.W."/>
            <person name="Alvarado L."/>
            <person name="Arachchi H.M."/>
            <person name="Berlin A.M."/>
            <person name="Chapman S.B."/>
            <person name="Gainer-Dewar J."/>
            <person name="Goldberg J."/>
            <person name="Griggs A."/>
            <person name="Gujja S."/>
            <person name="Hansen M."/>
            <person name="Howarth C."/>
            <person name="Imamovic A."/>
            <person name="Ireland A."/>
            <person name="Larimer J."/>
            <person name="McCowan C."/>
            <person name="Murphy C."/>
            <person name="Pearson M."/>
            <person name="Poon T.W."/>
            <person name="Priest M."/>
            <person name="Roberts A."/>
            <person name="Saif S."/>
            <person name="Shea T."/>
            <person name="Sisk P."/>
            <person name="Sykes S."/>
            <person name="Wortman J."/>
            <person name="Nusbaum C."/>
            <person name="Birren B."/>
        </authorList>
    </citation>
    <scope>NUCLEOTIDE SEQUENCE [LARGE SCALE GENOMIC DNA]</scope>
    <source>
        <strain evidence="8 9">CBS 101466</strain>
    </source>
</reference>
<dbReference type="InterPro" id="IPR036259">
    <property type="entry name" value="MFS_trans_sf"/>
</dbReference>
<dbReference type="Proteomes" id="UP000030752">
    <property type="component" value="Unassembled WGS sequence"/>
</dbReference>
<keyword evidence="9" id="KW-1185">Reference proteome</keyword>
<protein>
    <recommendedName>
        <fullName evidence="7">Major facilitator superfamily (MFS) profile domain-containing protein</fullName>
    </recommendedName>
</protein>
<feature type="transmembrane region" description="Helical" evidence="6">
    <location>
        <begin position="196"/>
        <end position="218"/>
    </location>
</feature>
<comment type="subcellular location">
    <subcellularLocation>
        <location evidence="1">Membrane</location>
        <topology evidence="1">Multi-pass membrane protein</topology>
    </subcellularLocation>
</comment>
<evidence type="ECO:0000256" key="1">
    <source>
        <dbReference type="ARBA" id="ARBA00004141"/>
    </source>
</evidence>
<evidence type="ECO:0000313" key="9">
    <source>
        <dbReference type="Proteomes" id="UP000030752"/>
    </source>
</evidence>
<dbReference type="InterPro" id="IPR005828">
    <property type="entry name" value="MFS_sugar_transport-like"/>
</dbReference>
<dbReference type="FunFam" id="1.20.1250.20:FF:000078">
    <property type="entry name" value="MFS maltose transporter, putative"/>
    <property type="match status" value="1"/>
</dbReference>
<organism evidence="8 9">
    <name type="scientific">Cyphellophora europaea (strain CBS 101466)</name>
    <name type="common">Phialophora europaea</name>
    <dbReference type="NCBI Taxonomy" id="1220924"/>
    <lineage>
        <taxon>Eukaryota</taxon>
        <taxon>Fungi</taxon>
        <taxon>Dikarya</taxon>
        <taxon>Ascomycota</taxon>
        <taxon>Pezizomycotina</taxon>
        <taxon>Eurotiomycetes</taxon>
        <taxon>Chaetothyriomycetidae</taxon>
        <taxon>Chaetothyriales</taxon>
        <taxon>Cyphellophoraceae</taxon>
        <taxon>Cyphellophora</taxon>
    </lineage>
</organism>
<dbReference type="PANTHER" id="PTHR48022">
    <property type="entry name" value="PLASTIDIC GLUCOSE TRANSPORTER 4"/>
    <property type="match status" value="1"/>
</dbReference>
<comment type="similarity">
    <text evidence="2">Belongs to the major facilitator superfamily. Sugar transporter (TC 2.A.1.1) family.</text>
</comment>
<dbReference type="GeneID" id="19977477"/>
<dbReference type="EMBL" id="KB822714">
    <property type="protein sequence ID" value="ETN44468.1"/>
    <property type="molecule type" value="Genomic_DNA"/>
</dbReference>
<feature type="transmembrane region" description="Helical" evidence="6">
    <location>
        <begin position="445"/>
        <end position="466"/>
    </location>
</feature>
<dbReference type="Pfam" id="PF00083">
    <property type="entry name" value="Sugar_tr"/>
    <property type="match status" value="1"/>
</dbReference>
<feature type="domain" description="Major facilitator superfamily (MFS) profile" evidence="7">
    <location>
        <begin position="53"/>
        <end position="500"/>
    </location>
</feature>
<dbReference type="eggNOG" id="KOG0254">
    <property type="taxonomic scope" value="Eukaryota"/>
</dbReference>
<dbReference type="Gene3D" id="1.20.1250.20">
    <property type="entry name" value="MFS general substrate transporter like domains"/>
    <property type="match status" value="1"/>
</dbReference>
<dbReference type="SUPFAM" id="SSF103473">
    <property type="entry name" value="MFS general substrate transporter"/>
    <property type="match status" value="1"/>
</dbReference>
<dbReference type="HOGENOM" id="CLU_001265_11_0_1"/>
<dbReference type="InParanoid" id="W2S8X5"/>
<gene>
    <name evidence="8" type="ORF">HMPREF1541_10138</name>
</gene>
<proteinExistence type="inferred from homology"/>
<evidence type="ECO:0000256" key="2">
    <source>
        <dbReference type="ARBA" id="ARBA00010992"/>
    </source>
</evidence>
<evidence type="ECO:0000259" key="7">
    <source>
        <dbReference type="PROSITE" id="PS50850"/>
    </source>
</evidence>
<keyword evidence="4 6" id="KW-1133">Transmembrane helix</keyword>
<feature type="transmembrane region" description="Helical" evidence="6">
    <location>
        <begin position="478"/>
        <end position="496"/>
    </location>
</feature>